<evidence type="ECO:0000256" key="2">
    <source>
        <dbReference type="ARBA" id="ARBA00005019"/>
    </source>
</evidence>
<evidence type="ECO:0000256" key="8">
    <source>
        <dbReference type="ARBA" id="ARBA00022840"/>
    </source>
</evidence>
<comment type="similarity">
    <text evidence="3 11">Belongs to the NadD family.</text>
</comment>
<organism evidence="14 15">
    <name type="scientific">Chishuiella changwenlii</name>
    <dbReference type="NCBI Taxonomy" id="1434701"/>
    <lineage>
        <taxon>Bacteria</taxon>
        <taxon>Pseudomonadati</taxon>
        <taxon>Bacteroidota</taxon>
        <taxon>Flavobacteriia</taxon>
        <taxon>Flavobacteriales</taxon>
        <taxon>Weeksellaceae</taxon>
        <taxon>Chishuiella</taxon>
    </lineage>
</organism>
<reference evidence="14" key="3">
    <citation type="submission" date="2016-11" db="EMBL/GenBank/DDBJ databases">
        <authorList>
            <person name="Jaros S."/>
            <person name="Januszkiewicz K."/>
            <person name="Wedrychowicz H."/>
        </authorList>
    </citation>
    <scope>NUCLEOTIDE SEQUENCE [LARGE SCALE GENOMIC DNA]</scope>
    <source>
        <strain evidence="14">DSM 27989</strain>
    </source>
</reference>
<feature type="domain" description="Cytidyltransferase-like" evidence="12">
    <location>
        <begin position="5"/>
        <end position="161"/>
    </location>
</feature>
<dbReference type="SUPFAM" id="SSF52374">
    <property type="entry name" value="Nucleotidylyl transferase"/>
    <property type="match status" value="1"/>
</dbReference>
<name>A0A1M7D3Y8_9FLAO</name>
<keyword evidence="4 11" id="KW-0662">Pyridine nucleotide biosynthesis</keyword>
<keyword evidence="8 11" id="KW-0067">ATP-binding</keyword>
<reference evidence="13" key="5">
    <citation type="submission" date="2024-05" db="EMBL/GenBank/DDBJ databases">
        <authorList>
            <person name="Sun Q."/>
            <person name="Zhou Y."/>
        </authorList>
    </citation>
    <scope>NUCLEOTIDE SEQUENCE</scope>
    <source>
        <strain evidence="13">CGMCC 1.12707</strain>
    </source>
</reference>
<protein>
    <recommendedName>
        <fullName evidence="11">Probable nicotinate-nucleotide adenylyltransferase</fullName>
        <ecNumber evidence="11">2.7.7.18</ecNumber>
    </recommendedName>
    <alternativeName>
        <fullName evidence="11">Deamido-NAD(+) diphosphorylase</fullName>
    </alternativeName>
    <alternativeName>
        <fullName evidence="11">Deamido-NAD(+) pyrophosphorylase</fullName>
    </alternativeName>
    <alternativeName>
        <fullName evidence="11">Nicotinate mononucleotide adenylyltransferase</fullName>
        <shortName evidence="11">NaMN adenylyltransferase</shortName>
    </alternativeName>
</protein>
<keyword evidence="6 11" id="KW-0548">Nucleotidyltransferase</keyword>
<reference evidence="15" key="2">
    <citation type="submission" date="2016-11" db="EMBL/GenBank/DDBJ databases">
        <authorList>
            <person name="Varghese N."/>
            <person name="Submissions S."/>
        </authorList>
    </citation>
    <scope>NUCLEOTIDE SEQUENCE [LARGE SCALE GENOMIC DNA]</scope>
    <source>
        <strain evidence="15">DSM 27989</strain>
    </source>
</reference>
<evidence type="ECO:0000313" key="16">
    <source>
        <dbReference type="Proteomes" id="UP000650994"/>
    </source>
</evidence>
<dbReference type="STRING" id="1434701.SAMN05443634_1188"/>
<dbReference type="Proteomes" id="UP000650994">
    <property type="component" value="Unassembled WGS sequence"/>
</dbReference>
<evidence type="ECO:0000256" key="10">
    <source>
        <dbReference type="ARBA" id="ARBA00048721"/>
    </source>
</evidence>
<comment type="pathway">
    <text evidence="2 11">Cofactor biosynthesis; NAD(+) biosynthesis; deamido-NAD(+) from nicotinate D-ribonucleotide: step 1/1.</text>
</comment>
<dbReference type="PANTHER" id="PTHR39321:SF3">
    <property type="entry name" value="PHOSPHOPANTETHEINE ADENYLYLTRANSFERASE"/>
    <property type="match status" value="1"/>
</dbReference>
<evidence type="ECO:0000256" key="3">
    <source>
        <dbReference type="ARBA" id="ARBA00009014"/>
    </source>
</evidence>
<keyword evidence="7 11" id="KW-0547">Nucleotide-binding</keyword>
<dbReference type="EMBL" id="FRBH01000018">
    <property type="protein sequence ID" value="SHL74113.1"/>
    <property type="molecule type" value="Genomic_DNA"/>
</dbReference>
<reference evidence="13" key="1">
    <citation type="journal article" date="2014" name="Int. J. Syst. Evol. Microbiol.">
        <title>Complete genome of a new Firmicutes species belonging to the dominant human colonic microbiota ('Ruminococcus bicirculans') reveals two chromosomes and a selective capacity to utilize plant glucans.</title>
        <authorList>
            <consortium name="NISC Comparative Sequencing Program"/>
            <person name="Wegmann U."/>
            <person name="Louis P."/>
            <person name="Goesmann A."/>
            <person name="Henrissat B."/>
            <person name="Duncan S.H."/>
            <person name="Flint H.J."/>
        </authorList>
    </citation>
    <scope>NUCLEOTIDE SEQUENCE</scope>
    <source>
        <strain evidence="13">CGMCC 1.12707</strain>
    </source>
</reference>
<accession>A0A1M7D3Y8</accession>
<reference evidence="16" key="4">
    <citation type="journal article" date="2019" name="Int. J. Syst. Evol. Microbiol.">
        <title>The Global Catalogue of Microorganisms (GCM) 10K type strain sequencing project: providing services to taxonomists for standard genome sequencing and annotation.</title>
        <authorList>
            <consortium name="The Broad Institute Genomics Platform"/>
            <consortium name="The Broad Institute Genome Sequencing Center for Infectious Disease"/>
            <person name="Wu L."/>
            <person name="Ma J."/>
        </authorList>
    </citation>
    <scope>NUCLEOTIDE SEQUENCE [LARGE SCALE GENOMIC DNA]</scope>
    <source>
        <strain evidence="16">CGMCC 1.12707</strain>
    </source>
</reference>
<dbReference type="Gene3D" id="3.40.50.620">
    <property type="entry name" value="HUPs"/>
    <property type="match status" value="1"/>
</dbReference>
<dbReference type="NCBIfam" id="NF000840">
    <property type="entry name" value="PRK00071.1-3"/>
    <property type="match status" value="1"/>
</dbReference>
<dbReference type="UniPathway" id="UPA00253">
    <property type="reaction ID" value="UER00332"/>
</dbReference>
<keyword evidence="16" id="KW-1185">Reference proteome</keyword>
<keyword evidence="9 11" id="KW-0520">NAD</keyword>
<dbReference type="NCBIfam" id="TIGR00125">
    <property type="entry name" value="cyt_tran_rel"/>
    <property type="match status" value="1"/>
</dbReference>
<evidence type="ECO:0000256" key="11">
    <source>
        <dbReference type="HAMAP-Rule" id="MF_00244"/>
    </source>
</evidence>
<evidence type="ECO:0000313" key="15">
    <source>
        <dbReference type="Proteomes" id="UP000184120"/>
    </source>
</evidence>
<dbReference type="GO" id="GO:0005524">
    <property type="term" value="F:ATP binding"/>
    <property type="evidence" value="ECO:0007669"/>
    <property type="project" value="UniProtKB-KW"/>
</dbReference>
<evidence type="ECO:0000259" key="12">
    <source>
        <dbReference type="Pfam" id="PF01467"/>
    </source>
</evidence>
<dbReference type="AlphaFoldDB" id="A0A1M7D3Y8"/>
<evidence type="ECO:0000313" key="13">
    <source>
        <dbReference type="EMBL" id="GGF10884.1"/>
    </source>
</evidence>
<dbReference type="InterPro" id="IPR005248">
    <property type="entry name" value="NadD/NMNAT"/>
</dbReference>
<evidence type="ECO:0000256" key="7">
    <source>
        <dbReference type="ARBA" id="ARBA00022741"/>
    </source>
</evidence>
<evidence type="ECO:0000256" key="5">
    <source>
        <dbReference type="ARBA" id="ARBA00022679"/>
    </source>
</evidence>
<evidence type="ECO:0000256" key="9">
    <source>
        <dbReference type="ARBA" id="ARBA00023027"/>
    </source>
</evidence>
<comment type="function">
    <text evidence="1 11">Catalyzes the reversible adenylation of nicotinate mononucleotide (NaMN) to nicotinic acid adenine dinucleotide (NaAD).</text>
</comment>
<dbReference type="GO" id="GO:0004515">
    <property type="term" value="F:nicotinate-nucleotide adenylyltransferase activity"/>
    <property type="evidence" value="ECO:0007669"/>
    <property type="project" value="UniProtKB-UniRule"/>
</dbReference>
<dbReference type="PANTHER" id="PTHR39321">
    <property type="entry name" value="NICOTINATE-NUCLEOTIDE ADENYLYLTRANSFERASE-RELATED"/>
    <property type="match status" value="1"/>
</dbReference>
<dbReference type="CDD" id="cd02165">
    <property type="entry name" value="NMNAT"/>
    <property type="match status" value="1"/>
</dbReference>
<evidence type="ECO:0000256" key="6">
    <source>
        <dbReference type="ARBA" id="ARBA00022695"/>
    </source>
</evidence>
<proteinExistence type="inferred from homology"/>
<keyword evidence="5 11" id="KW-0808">Transferase</keyword>
<dbReference type="EC" id="2.7.7.18" evidence="11"/>
<sequence>MKIGLYFGSFNPIHVGHLIIANHFQQFTDLDQVWFVVSPQNPLKKKSSLANEYDRLEMVELAINDYPNLRVSNIEFSLPKPSYTIDTLIHLKEKYADYEFALIMGSDNLEGISKWKNADILLRDYNFYVYPRPGYLPKEEFNNVTIVEAPLMEISSTFIRSAIKENKNIKPMLPPKVWEYLDGSNVYRSL</sequence>
<dbReference type="Proteomes" id="UP000184120">
    <property type="component" value="Unassembled WGS sequence"/>
</dbReference>
<dbReference type="NCBIfam" id="TIGR00482">
    <property type="entry name" value="nicotinate (nicotinamide) nucleotide adenylyltransferase"/>
    <property type="match status" value="1"/>
</dbReference>
<dbReference type="InterPro" id="IPR004821">
    <property type="entry name" value="Cyt_trans-like"/>
</dbReference>
<dbReference type="EMBL" id="BMFL01000030">
    <property type="protein sequence ID" value="GGF10884.1"/>
    <property type="molecule type" value="Genomic_DNA"/>
</dbReference>
<evidence type="ECO:0000256" key="4">
    <source>
        <dbReference type="ARBA" id="ARBA00022642"/>
    </source>
</evidence>
<evidence type="ECO:0000313" key="14">
    <source>
        <dbReference type="EMBL" id="SHL74113.1"/>
    </source>
</evidence>
<gene>
    <name evidence="11 13" type="primary">nadD</name>
    <name evidence="13" type="ORF">GCM10010984_30000</name>
    <name evidence="14" type="ORF">SAMN05443634_1188</name>
</gene>
<dbReference type="RefSeq" id="WP_072934099.1">
    <property type="nucleotide sequence ID" value="NZ_BMFL01000030.1"/>
</dbReference>
<dbReference type="InterPro" id="IPR014729">
    <property type="entry name" value="Rossmann-like_a/b/a_fold"/>
</dbReference>
<evidence type="ECO:0000256" key="1">
    <source>
        <dbReference type="ARBA" id="ARBA00002324"/>
    </source>
</evidence>
<comment type="catalytic activity">
    <reaction evidence="10 11">
        <text>nicotinate beta-D-ribonucleotide + ATP + H(+) = deamido-NAD(+) + diphosphate</text>
        <dbReference type="Rhea" id="RHEA:22860"/>
        <dbReference type="ChEBI" id="CHEBI:15378"/>
        <dbReference type="ChEBI" id="CHEBI:30616"/>
        <dbReference type="ChEBI" id="CHEBI:33019"/>
        <dbReference type="ChEBI" id="CHEBI:57502"/>
        <dbReference type="ChEBI" id="CHEBI:58437"/>
        <dbReference type="EC" id="2.7.7.18"/>
    </reaction>
</comment>
<dbReference type="Pfam" id="PF01467">
    <property type="entry name" value="CTP_transf_like"/>
    <property type="match status" value="1"/>
</dbReference>
<dbReference type="GO" id="GO:0009435">
    <property type="term" value="P:NAD+ biosynthetic process"/>
    <property type="evidence" value="ECO:0007669"/>
    <property type="project" value="UniProtKB-UniRule"/>
</dbReference>
<dbReference type="OrthoDB" id="5295945at2"/>
<dbReference type="HAMAP" id="MF_00244">
    <property type="entry name" value="NaMN_adenylyltr"/>
    <property type="match status" value="1"/>
</dbReference>